<dbReference type="AlphaFoldDB" id="A0A3B3TAS3"/>
<evidence type="ECO:0000313" key="2">
    <source>
        <dbReference type="Proteomes" id="UP000261540"/>
    </source>
</evidence>
<dbReference type="GO" id="GO:0003676">
    <property type="term" value="F:nucleic acid binding"/>
    <property type="evidence" value="ECO:0007669"/>
    <property type="project" value="InterPro"/>
</dbReference>
<name>A0A3B3TAS3_9TELE</name>
<dbReference type="GeneTree" id="ENSGT00940000176882"/>
<dbReference type="STRING" id="1676925.ENSPKIP00000039755"/>
<proteinExistence type="predicted"/>
<protein>
    <recommendedName>
        <fullName evidence="3">Tc1-like transposase DDE domain-containing protein</fullName>
    </recommendedName>
</protein>
<dbReference type="Ensembl" id="ENSPKIT00000020767.1">
    <property type="protein sequence ID" value="ENSPKIP00000039755.1"/>
    <property type="gene ID" value="ENSPKIG00000016995.1"/>
</dbReference>
<organism evidence="1 2">
    <name type="scientific">Paramormyrops kingsleyae</name>
    <dbReference type="NCBI Taxonomy" id="1676925"/>
    <lineage>
        <taxon>Eukaryota</taxon>
        <taxon>Metazoa</taxon>
        <taxon>Chordata</taxon>
        <taxon>Craniata</taxon>
        <taxon>Vertebrata</taxon>
        <taxon>Euteleostomi</taxon>
        <taxon>Actinopterygii</taxon>
        <taxon>Neopterygii</taxon>
        <taxon>Teleostei</taxon>
        <taxon>Osteoglossocephala</taxon>
        <taxon>Osteoglossomorpha</taxon>
        <taxon>Osteoglossiformes</taxon>
        <taxon>Mormyridae</taxon>
        <taxon>Paramormyrops</taxon>
    </lineage>
</organism>
<reference evidence="1" key="2">
    <citation type="submission" date="2025-09" db="UniProtKB">
        <authorList>
            <consortium name="Ensembl"/>
        </authorList>
    </citation>
    <scope>IDENTIFICATION</scope>
</reference>
<dbReference type="InterPro" id="IPR036397">
    <property type="entry name" value="RNaseH_sf"/>
</dbReference>
<dbReference type="Gene3D" id="3.30.420.10">
    <property type="entry name" value="Ribonuclease H-like superfamily/Ribonuclease H"/>
    <property type="match status" value="1"/>
</dbReference>
<dbReference type="Proteomes" id="UP000261540">
    <property type="component" value="Unplaced"/>
</dbReference>
<evidence type="ECO:0000313" key="1">
    <source>
        <dbReference type="Ensembl" id="ENSPKIP00000039755.1"/>
    </source>
</evidence>
<reference evidence="1" key="1">
    <citation type="submission" date="2025-08" db="UniProtKB">
        <authorList>
            <consortium name="Ensembl"/>
        </authorList>
    </citation>
    <scope>IDENTIFICATION</scope>
</reference>
<evidence type="ECO:0008006" key="3">
    <source>
        <dbReference type="Google" id="ProtNLM"/>
    </source>
</evidence>
<accession>A0A3B3TAS3</accession>
<sequence>MDDNAPAHPGRIIRERLLETGVPRMEWPDLNPIETLWDQLSRRADACNSVPQNFNDLRAALQEEWDAILNVSEGYIKIKKGL</sequence>
<keyword evidence="2" id="KW-1185">Reference proteome</keyword>